<dbReference type="Pfam" id="PF03372">
    <property type="entry name" value="Exo_endo_phos"/>
    <property type="match status" value="1"/>
</dbReference>
<dbReference type="Gene3D" id="3.60.10.10">
    <property type="entry name" value="Endonuclease/exonuclease/phosphatase"/>
    <property type="match status" value="1"/>
</dbReference>
<organism evidence="5 6">
    <name type="scientific">Agaribacter flavus</name>
    <dbReference type="NCBI Taxonomy" id="1902781"/>
    <lineage>
        <taxon>Bacteria</taxon>
        <taxon>Pseudomonadati</taxon>
        <taxon>Pseudomonadota</taxon>
        <taxon>Gammaproteobacteria</taxon>
        <taxon>Alteromonadales</taxon>
        <taxon>Alteromonadaceae</taxon>
        <taxon>Agaribacter</taxon>
    </lineage>
</organism>
<dbReference type="CDD" id="cd10283">
    <property type="entry name" value="MnuA_DNase1-like"/>
    <property type="match status" value="1"/>
</dbReference>
<dbReference type="SUPFAM" id="SSF74853">
    <property type="entry name" value="Lamin A/C globular tail domain"/>
    <property type="match status" value="2"/>
</dbReference>
<dbReference type="Gene3D" id="1.10.1330.10">
    <property type="entry name" value="Dockerin domain"/>
    <property type="match status" value="1"/>
</dbReference>
<dbReference type="InterPro" id="IPR002105">
    <property type="entry name" value="Dockerin_1_rpt"/>
</dbReference>
<dbReference type="PANTHER" id="PTHR42834:SF1">
    <property type="entry name" value="ENDONUCLEASE_EXONUCLEASE_PHOSPHATASE FAMILY PROTEIN (AFU_ORTHOLOGUE AFUA_3G09210)"/>
    <property type="match status" value="1"/>
</dbReference>
<gene>
    <name evidence="5" type="ORF">ACFOHL_06945</name>
</gene>
<keyword evidence="5" id="KW-0540">Nuclease</keyword>
<dbReference type="GO" id="GO:0004519">
    <property type="term" value="F:endonuclease activity"/>
    <property type="evidence" value="ECO:0007669"/>
    <property type="project" value="UniProtKB-KW"/>
</dbReference>
<dbReference type="Pfam" id="PF00404">
    <property type="entry name" value="Dockerin_1"/>
    <property type="match status" value="1"/>
</dbReference>
<comment type="caution">
    <text evidence="5">The sequence shown here is derived from an EMBL/GenBank/DDBJ whole genome shotgun (WGS) entry which is preliminary data.</text>
</comment>
<keyword evidence="3" id="KW-0732">Signal</keyword>
<dbReference type="PROSITE" id="PS00018">
    <property type="entry name" value="EF_HAND_1"/>
    <property type="match status" value="1"/>
</dbReference>
<dbReference type="Pfam" id="PF00932">
    <property type="entry name" value="LTD"/>
    <property type="match status" value="2"/>
</dbReference>
<evidence type="ECO:0000256" key="2">
    <source>
        <dbReference type="SAM" id="MobiDB-lite"/>
    </source>
</evidence>
<dbReference type="InterPro" id="IPR007346">
    <property type="entry name" value="Endonuclease-I"/>
</dbReference>
<dbReference type="SUPFAM" id="SSF63446">
    <property type="entry name" value="Type I dockerin domain"/>
    <property type="match status" value="1"/>
</dbReference>
<keyword evidence="5" id="KW-0378">Hydrolase</keyword>
<dbReference type="InterPro" id="IPR005135">
    <property type="entry name" value="Endo/exonuclease/phosphatase"/>
</dbReference>
<feature type="chain" id="PRO_5045416217" evidence="3">
    <location>
        <begin position="22"/>
        <end position="1497"/>
    </location>
</feature>
<dbReference type="NCBIfam" id="NF033681">
    <property type="entry name" value="ExeM_NucH_DNase"/>
    <property type="match status" value="1"/>
</dbReference>
<name>A0ABV7FM29_9ALTE</name>
<feature type="signal peptide" evidence="3">
    <location>
        <begin position="1"/>
        <end position="21"/>
    </location>
</feature>
<evidence type="ECO:0000313" key="5">
    <source>
        <dbReference type="EMBL" id="MFC3121352.1"/>
    </source>
</evidence>
<feature type="domain" description="LTD" evidence="4">
    <location>
        <begin position="501"/>
        <end position="624"/>
    </location>
</feature>
<dbReference type="SUPFAM" id="SSF56219">
    <property type="entry name" value="DNase I-like"/>
    <property type="match status" value="1"/>
</dbReference>
<protein>
    <submittedName>
        <fullName evidence="5">ExeM/NucH family extracellular endonuclease</fullName>
    </submittedName>
</protein>
<dbReference type="PANTHER" id="PTHR42834">
    <property type="entry name" value="ENDONUCLEASE/EXONUCLEASE/PHOSPHATASE FAMILY PROTEIN (AFU_ORTHOLOGUE AFUA_3G09210)"/>
    <property type="match status" value="1"/>
</dbReference>
<feature type="region of interest" description="Disordered" evidence="2">
    <location>
        <begin position="176"/>
        <end position="214"/>
    </location>
</feature>
<dbReference type="Gene3D" id="2.60.40.1260">
    <property type="entry name" value="Lamin Tail domain"/>
    <property type="match status" value="1"/>
</dbReference>
<dbReference type="CDD" id="cd04486">
    <property type="entry name" value="YhcR_OBF_like"/>
    <property type="match status" value="1"/>
</dbReference>
<sequence length="1497" mass="160270">MNLKQLSLLLSASAAMHSAYAQEIIITGVIDGPLSGGTPKAVELFVSQDIADLSVCGISSANNGGGTTTSPEFDFPAGSVNAGSYIYVASESSNFSAYMGFAPSYTSGAMSVNGDDAIELYCNGVVVDVFGDVNTDGTNQAWEYLDGWAYRNQGTGPDGSSFLLSNWQFSGRNALDGESSNTTAASPFPVGSFADGTIPDPDPDPEPPTGSTCENCDPVTLVKDPDTFDASAYYAAVLTEIDMGITDEMFLRPLLNEAISTEQVFLTYRQVWTALTITDEDPTDTNNVILWYTGQSRAKNLNGGDTTDWNREHSWPQSHGFRDLTGVRLVNGQEVTIPAEAFTDIHHLRATDVSVNNRRGNLDFDASDEPYVEAPGNRVDGDSFEPRDEIKGDVARMMFYMDMRYDGLGEDITPDLVLVDGLTSTGTTELGRLCRLWEWHQADPVDEAERIRHDKIYALQGNRNPFIDFPEWAQYFYATDACSDGNDGGGDGDNGGGDNGGGSNLVSPAESKIIITEILQNPRNVSDANGEWFELYNNSVEAINLNGWTIEDFDSDSFIIDEDLVVAPGHFVILGRNADTSANGGVSIDYAYGSQMALSNGADELVVVDPDGNVVDEIAYDGGPNFPDPNGASMVLVDFSGDNNVGNKWAEDTNNIFSDGDFGTPGSAELPPVTLVITEIMQNPRSVSDGNGEYFEILNTTPTVINLLGYVIKDADNDSHVINDLVFVAGGTYAVFARMSDPAINGGVEAVYEYSGISMGNGTDELIIESPNGDLLDIVEYDNGASFPDPNGASMTLISAALDNNLGSNWFEENVSVYGDGDFGTPGSGPDGLSAGGGSDGGGDQGGGDLELGMCGAEATFISSIQGSASATLMGGQTKVVEAAVTGVFPALGGFYVQEEKLADEDGNPLTSEGLFIEYSVDTLLPVMGDLVRVIGTVKETSGRTSLEASETYLDCAQSINVMSQLATTISLPFASVDAPEAYENMLVEFSDELTISDNDSLVQFGEVIVSNGRLYSPTHLFIAGSEEANALFEENERNQIILDDSANGTPEVLEFPVGGLLPDNTLRVGTKVFGFAAVLDEAFGSYRLRPVNSIQINDVNPRTPFPEIVEGNLKIASFNVLNLFNGDGLGNAFPTSRGADNFAEYERQLAKIVNALVAIDADIVGLMEIENDGFASTSAIAQLVEALNSVLGEGTYDFVDLGAPVGTDEITVAILYKPAKVQATEPAKVLTETNSISDDEGPLFRTTRNRPSVAQRFALTENGRSIVVNVNHFKSKGSSCGAGDDSTNGQGNCNRTRERAAIAVAAWLASEYADEPTVIVGDLNAYAKEDPILALAAAGYTDIAREIEGPFAYSYEFSGLAGSLDYALVNDLAKEDVVDVTEWHINADEPSELDYNDTRRFGRADIDKPLEFINTNTYRASDHDPVVLTLQLETEALLGDFDGDGDIDRRDLAIFVRLIRDPSAVRPEYDFNGDGVVSREDARTLQTLCTKTRCAE</sequence>
<keyword evidence="6" id="KW-1185">Reference proteome</keyword>
<evidence type="ECO:0000256" key="3">
    <source>
        <dbReference type="SAM" id="SignalP"/>
    </source>
</evidence>
<dbReference type="InterPro" id="IPR036415">
    <property type="entry name" value="Lamin_tail_dom_sf"/>
</dbReference>
<dbReference type="InterPro" id="IPR044925">
    <property type="entry name" value="His-Me_finger_sf"/>
</dbReference>
<evidence type="ECO:0000259" key="4">
    <source>
        <dbReference type="PROSITE" id="PS51841"/>
    </source>
</evidence>
<dbReference type="EMBL" id="JBHRSW010000010">
    <property type="protein sequence ID" value="MFC3121352.1"/>
    <property type="molecule type" value="Genomic_DNA"/>
</dbReference>
<evidence type="ECO:0000256" key="1">
    <source>
        <dbReference type="ARBA" id="ARBA00006429"/>
    </source>
</evidence>
<evidence type="ECO:0000313" key="6">
    <source>
        <dbReference type="Proteomes" id="UP001595478"/>
    </source>
</evidence>
<reference evidence="6" key="1">
    <citation type="journal article" date="2019" name="Int. J. Syst. Evol. Microbiol.">
        <title>The Global Catalogue of Microorganisms (GCM) 10K type strain sequencing project: providing services to taxonomists for standard genome sequencing and annotation.</title>
        <authorList>
            <consortium name="The Broad Institute Genomics Platform"/>
            <consortium name="The Broad Institute Genome Sequencing Center for Infectious Disease"/>
            <person name="Wu L."/>
            <person name="Ma J."/>
        </authorList>
    </citation>
    <scope>NUCLEOTIDE SEQUENCE [LARGE SCALE GENOMIC DNA]</scope>
    <source>
        <strain evidence="6">KCTC 52473</strain>
    </source>
</reference>
<dbReference type="InterPro" id="IPR018247">
    <property type="entry name" value="EF_Hand_1_Ca_BS"/>
</dbReference>
<dbReference type="Proteomes" id="UP001595478">
    <property type="component" value="Unassembled WGS sequence"/>
</dbReference>
<feature type="region of interest" description="Disordered" evidence="2">
    <location>
        <begin position="821"/>
        <end position="849"/>
    </location>
</feature>
<proteinExistence type="inferred from homology"/>
<dbReference type="Pfam" id="PF04231">
    <property type="entry name" value="Endonuclease_1"/>
    <property type="match status" value="1"/>
</dbReference>
<dbReference type="SUPFAM" id="SSF54060">
    <property type="entry name" value="His-Me finger endonucleases"/>
    <property type="match status" value="1"/>
</dbReference>
<dbReference type="PROSITE" id="PS51841">
    <property type="entry name" value="LTD"/>
    <property type="match status" value="2"/>
</dbReference>
<dbReference type="RefSeq" id="WP_376919491.1">
    <property type="nucleotide sequence ID" value="NZ_JBHRSW010000010.1"/>
</dbReference>
<accession>A0ABV7FM29</accession>
<dbReference type="InterPro" id="IPR047971">
    <property type="entry name" value="ExeM-like"/>
</dbReference>
<keyword evidence="5" id="KW-0255">Endonuclease</keyword>
<dbReference type="InterPro" id="IPR001322">
    <property type="entry name" value="Lamin_tail_dom"/>
</dbReference>
<dbReference type="InterPro" id="IPR036691">
    <property type="entry name" value="Endo/exonu/phosph_ase_sf"/>
</dbReference>
<feature type="domain" description="LTD" evidence="4">
    <location>
        <begin position="664"/>
        <end position="822"/>
    </location>
</feature>
<dbReference type="InterPro" id="IPR036439">
    <property type="entry name" value="Dockerin_dom_sf"/>
</dbReference>
<comment type="similarity">
    <text evidence="1">Belongs to the EndA/NucM nuclease family.</text>
</comment>